<dbReference type="SMART" id="SM00028">
    <property type="entry name" value="TPR"/>
    <property type="match status" value="5"/>
</dbReference>
<protein>
    <submittedName>
        <fullName evidence="24">Uncharacterized protein</fullName>
    </submittedName>
</protein>
<evidence type="ECO:0000256" key="17">
    <source>
        <dbReference type="ARBA" id="ARBA00023204"/>
    </source>
</evidence>
<comment type="subcellular location">
    <subcellularLocation>
        <location evidence="2">Chromosome</location>
    </subcellularLocation>
    <subcellularLocation>
        <location evidence="3">Cytoplasm</location>
    </subcellularLocation>
    <subcellularLocation>
        <location evidence="1">Nucleus</location>
    </subcellularLocation>
</comment>
<dbReference type="Pfam" id="PF12874">
    <property type="entry name" value="zf-met"/>
    <property type="match status" value="1"/>
</dbReference>
<dbReference type="InterPro" id="IPR032675">
    <property type="entry name" value="LRR_dom_sf"/>
</dbReference>
<evidence type="ECO:0000256" key="14">
    <source>
        <dbReference type="ARBA" id="ARBA00023015"/>
    </source>
</evidence>
<dbReference type="InterPro" id="IPR013105">
    <property type="entry name" value="TPR_2"/>
</dbReference>
<evidence type="ECO:0000256" key="10">
    <source>
        <dbReference type="ARBA" id="ARBA00022771"/>
    </source>
</evidence>
<keyword evidence="15" id="KW-0238">DNA-binding</keyword>
<feature type="region of interest" description="Disordered" evidence="21">
    <location>
        <begin position="562"/>
        <end position="585"/>
    </location>
</feature>
<dbReference type="SUPFAM" id="SSF52058">
    <property type="entry name" value="L domain-like"/>
    <property type="match status" value="1"/>
</dbReference>
<evidence type="ECO:0000256" key="9">
    <source>
        <dbReference type="ARBA" id="ARBA00022763"/>
    </source>
</evidence>
<dbReference type="InterPro" id="IPR031140">
    <property type="entry name" value="IDD1-16"/>
</dbReference>
<evidence type="ECO:0000256" key="4">
    <source>
        <dbReference type="ARBA" id="ARBA00010999"/>
    </source>
</evidence>
<evidence type="ECO:0000313" key="25">
    <source>
        <dbReference type="Proteomes" id="UP001459277"/>
    </source>
</evidence>
<dbReference type="FunFam" id="3.30.160.60:FF:000554">
    <property type="entry name" value="protein indeterminate-domain 12-like"/>
    <property type="match status" value="1"/>
</dbReference>
<dbReference type="Gene3D" id="1.25.40.10">
    <property type="entry name" value="Tetratricopeptide repeat domain"/>
    <property type="match status" value="2"/>
</dbReference>
<evidence type="ECO:0000256" key="19">
    <source>
        <dbReference type="PROSITE-ProRule" id="PRU00042"/>
    </source>
</evidence>
<keyword evidence="5" id="KW-0158">Chromosome</keyword>
<feature type="domain" description="WRKY" evidence="23">
    <location>
        <begin position="166"/>
        <end position="225"/>
    </location>
</feature>
<dbReference type="InterPro" id="IPR013087">
    <property type="entry name" value="Znf_C2H2_type"/>
</dbReference>
<reference evidence="24 25" key="1">
    <citation type="submission" date="2024-01" db="EMBL/GenBank/DDBJ databases">
        <title>A telomere-to-telomere, gap-free genome of sweet tea (Lithocarpus litseifolius).</title>
        <authorList>
            <person name="Zhou J."/>
        </authorList>
    </citation>
    <scope>NUCLEOTIDE SEQUENCE [LARGE SCALE GENOMIC DNA]</scope>
    <source>
        <strain evidence="24">Zhou-2022a</strain>
        <tissue evidence="24">Leaf</tissue>
    </source>
</reference>
<dbReference type="PROSITE" id="PS50293">
    <property type="entry name" value="TPR_REGION"/>
    <property type="match status" value="1"/>
</dbReference>
<evidence type="ECO:0000256" key="1">
    <source>
        <dbReference type="ARBA" id="ARBA00004123"/>
    </source>
</evidence>
<evidence type="ECO:0000256" key="13">
    <source>
        <dbReference type="ARBA" id="ARBA00022853"/>
    </source>
</evidence>
<evidence type="ECO:0000256" key="5">
    <source>
        <dbReference type="ARBA" id="ARBA00022454"/>
    </source>
</evidence>
<gene>
    <name evidence="24" type="ORF">SO802_000128</name>
</gene>
<evidence type="ECO:0000259" key="22">
    <source>
        <dbReference type="PROSITE" id="PS50157"/>
    </source>
</evidence>
<dbReference type="Pfam" id="PF22996">
    <property type="entry name" value="C2H2-2nd_BIRD-IDD"/>
    <property type="match status" value="1"/>
</dbReference>
<keyword evidence="16" id="KW-0804">Transcription</keyword>
<dbReference type="Pfam" id="PF07719">
    <property type="entry name" value="TPR_2"/>
    <property type="match status" value="1"/>
</dbReference>
<feature type="region of interest" description="Disordered" evidence="21">
    <location>
        <begin position="784"/>
        <end position="816"/>
    </location>
</feature>
<comment type="similarity">
    <text evidence="4">Belongs to the Tonsoku family.</text>
</comment>
<feature type="repeat" description="TPR" evidence="20">
    <location>
        <begin position="43"/>
        <end position="76"/>
    </location>
</feature>
<feature type="domain" description="C2H2-type" evidence="22">
    <location>
        <begin position="613"/>
        <end position="635"/>
    </location>
</feature>
<dbReference type="InterPro" id="IPR003657">
    <property type="entry name" value="WRKY_dom"/>
</dbReference>
<dbReference type="InterPro" id="IPR055187">
    <property type="entry name" value="C2CH-3rd_BIRD-IDD"/>
</dbReference>
<dbReference type="Pfam" id="PF23247">
    <property type="entry name" value="LRR_RPS2"/>
    <property type="match status" value="1"/>
</dbReference>
<keyword evidence="8" id="KW-0677">Repeat</keyword>
<evidence type="ECO:0000256" key="11">
    <source>
        <dbReference type="ARBA" id="ARBA00022803"/>
    </source>
</evidence>
<dbReference type="InterPro" id="IPR001611">
    <property type="entry name" value="Leu-rich_rpt"/>
</dbReference>
<dbReference type="InterPro" id="IPR055185">
    <property type="entry name" value="C2CH-4th_BIRD-IDD"/>
</dbReference>
<keyword evidence="9" id="KW-0227">DNA damage</keyword>
<keyword evidence="18" id="KW-0539">Nucleus</keyword>
<dbReference type="PROSITE" id="PS50005">
    <property type="entry name" value="TPR"/>
    <property type="match status" value="4"/>
</dbReference>
<proteinExistence type="inferred from homology"/>
<dbReference type="GO" id="GO:0005634">
    <property type="term" value="C:nucleus"/>
    <property type="evidence" value="ECO:0007669"/>
    <property type="project" value="UniProtKB-SubCell"/>
</dbReference>
<dbReference type="Pfam" id="PF22995">
    <property type="entry name" value="C2CH-3rd_BIRD-IDD"/>
    <property type="match status" value="1"/>
</dbReference>
<evidence type="ECO:0000256" key="8">
    <source>
        <dbReference type="ARBA" id="ARBA00022737"/>
    </source>
</evidence>
<feature type="compositionally biased region" description="Polar residues" evidence="21">
    <location>
        <begin position="284"/>
        <end position="299"/>
    </location>
</feature>
<dbReference type="SMART" id="SM00774">
    <property type="entry name" value="WRKY"/>
    <property type="match status" value="1"/>
</dbReference>
<feature type="compositionally biased region" description="Polar residues" evidence="21">
    <location>
        <begin position="567"/>
        <end position="585"/>
    </location>
</feature>
<dbReference type="GO" id="GO:0005737">
    <property type="term" value="C:cytoplasm"/>
    <property type="evidence" value="ECO:0007669"/>
    <property type="project" value="UniProtKB-SubCell"/>
</dbReference>
<keyword evidence="25" id="KW-1185">Reference proteome</keyword>
<dbReference type="InterPro" id="IPR055186">
    <property type="entry name" value="C2H2-2nd_BIRD-IDD"/>
</dbReference>
<dbReference type="Pfam" id="PF17830">
    <property type="entry name" value="STI1-HOP_DP"/>
    <property type="match status" value="1"/>
</dbReference>
<dbReference type="InterPro" id="IPR036576">
    <property type="entry name" value="WRKY_dom_sf"/>
</dbReference>
<dbReference type="Gene3D" id="2.20.25.80">
    <property type="entry name" value="WRKY domain"/>
    <property type="match status" value="1"/>
</dbReference>
<evidence type="ECO:0000256" key="6">
    <source>
        <dbReference type="ARBA" id="ARBA00022490"/>
    </source>
</evidence>
<dbReference type="PANTHER" id="PTHR10593:SF188">
    <property type="entry name" value="ZINC FINGER PROTEIN GAI-ASSOCIATED FACTOR 1"/>
    <property type="match status" value="1"/>
</dbReference>
<dbReference type="Gene3D" id="3.30.160.60">
    <property type="entry name" value="Classic Zinc Finger"/>
    <property type="match status" value="1"/>
</dbReference>
<evidence type="ECO:0000256" key="7">
    <source>
        <dbReference type="ARBA" id="ARBA00022723"/>
    </source>
</evidence>
<dbReference type="Proteomes" id="UP001459277">
    <property type="component" value="Unassembled WGS sequence"/>
</dbReference>
<keyword evidence="7" id="KW-0479">Metal-binding</keyword>
<dbReference type="SUPFAM" id="SSF57667">
    <property type="entry name" value="beta-beta-alpha zinc fingers"/>
    <property type="match status" value="1"/>
</dbReference>
<evidence type="ECO:0000256" key="16">
    <source>
        <dbReference type="ARBA" id="ARBA00023163"/>
    </source>
</evidence>
<dbReference type="GO" id="GO:0008270">
    <property type="term" value="F:zinc ion binding"/>
    <property type="evidence" value="ECO:0007669"/>
    <property type="project" value="UniProtKB-KW"/>
</dbReference>
<dbReference type="GO" id="GO:0006281">
    <property type="term" value="P:DNA repair"/>
    <property type="evidence" value="ECO:0007669"/>
    <property type="project" value="UniProtKB-KW"/>
</dbReference>
<evidence type="ECO:0000256" key="2">
    <source>
        <dbReference type="ARBA" id="ARBA00004286"/>
    </source>
</evidence>
<dbReference type="Pfam" id="PF13432">
    <property type="entry name" value="TPR_16"/>
    <property type="match status" value="1"/>
</dbReference>
<evidence type="ECO:0000256" key="12">
    <source>
        <dbReference type="ARBA" id="ARBA00022833"/>
    </source>
</evidence>
<evidence type="ECO:0000256" key="21">
    <source>
        <dbReference type="SAM" id="MobiDB-lite"/>
    </source>
</evidence>
<dbReference type="FunFam" id="1.25.40.10:FF:000010">
    <property type="entry name" value="Stress-induced phosphoprotein 1"/>
    <property type="match status" value="1"/>
</dbReference>
<dbReference type="PANTHER" id="PTHR10593">
    <property type="entry name" value="SERINE/THREONINE-PROTEIN KINASE RIO"/>
    <property type="match status" value="1"/>
</dbReference>
<evidence type="ECO:0000313" key="24">
    <source>
        <dbReference type="EMBL" id="KAL0013059.1"/>
    </source>
</evidence>
<evidence type="ECO:0000256" key="18">
    <source>
        <dbReference type="ARBA" id="ARBA00023242"/>
    </source>
</evidence>
<dbReference type="GO" id="GO:0043565">
    <property type="term" value="F:sequence-specific DNA binding"/>
    <property type="evidence" value="ECO:0007669"/>
    <property type="project" value="InterPro"/>
</dbReference>
<dbReference type="GO" id="GO:0003700">
    <property type="term" value="F:DNA-binding transcription factor activity"/>
    <property type="evidence" value="ECO:0007669"/>
    <property type="project" value="InterPro"/>
</dbReference>
<dbReference type="SMART" id="SM00355">
    <property type="entry name" value="ZnF_C2H2"/>
    <property type="match status" value="2"/>
</dbReference>
<keyword evidence="14" id="KW-0805">Transcription regulation</keyword>
<name>A0AAW2DUE9_9ROSI</name>
<keyword evidence="12" id="KW-0862">Zinc</keyword>
<keyword evidence="11 20" id="KW-0802">TPR repeat</keyword>
<dbReference type="PROSITE" id="PS00028">
    <property type="entry name" value="ZINC_FINGER_C2H2_1"/>
    <property type="match status" value="1"/>
</dbReference>
<dbReference type="InterPro" id="IPR036236">
    <property type="entry name" value="Znf_C2H2_sf"/>
</dbReference>
<sequence>MRIFQVTAEEAKVISYLLFGGIYAKANKPHSFRGTLIQSHALAEQAKAKAYAAFSAGDFSTAVRHFSTAMSVGPSNYLLYSNRSAAYARLNQYSEALADAEKAVKLKPDWSRGYYRLGAAHLGLGQIDEAVTAYKKGLEFDPCDEGLKAGLVNCERSSDKKKKYDLNDGYNWRKYGKKQVKGSNYLQSYYKCTYRGCPARKNVEGSPAGYIAEIVYTGTHNHPKPQQQLTIKPAKESISDSEDQGLSCVVEPTGPGDSENEDGVGDEPNLKKRMTYAVTEPKITKQTRSEVSGSNGNPRQASLVLSSFEDMLSWPEMWHKLTANPTTQAYLQNNDFVRMMHELHNNYLKDKRVIQALGVLLNVNIWTPTSVDAEIPQSSSLLSLQPERKKSAETELAKELDLMELTADEGMDRESQACMEQEMGNAAYAKNDFDTAIAHYTKVMELDDGNISCLMNRAVAYLAIGQYDECIKDCDEVVERGRQLKSDSKMIAITLSRKGTALVKMAKLSKDYEPAIETFLKALSEHCIPGTLKKLYDAEQAKRELEQQEYFDTKLADEEHEKASGEASVSSFGNQSQPLNPTTKKSQCLLGMPDPDVEVVALSPKTLLATNRFVCEICNKGFQREQNLQLHRRGHNLPWKLKRRSSKEVKKRVYVCPEPLCVHHDPSKALGDLTGIKKHFCRKHSKKKWKCNKCSKKYAVWSDWKAHSKICGTREYKCDCGALFYRRDSFITHLAFCDALAEVSARAQTQPTVNPNSKSDTKIQAVDDQGRSYSPSWLFKNLHNTPLNPNPGSVSTVDSSASTPAPAQAQARLAPPQSTGVISLVLPIKSPEETSENEIVSEHHGMEIDIGEVKMTDSSEQKKFEIEEMGNDASQTRQPDVIQVEDMQLQASSTLKPQRVLFDVNAVNILKSSGLIQSQIEDVEMKSEASEQRGFFLMQGGLGLTMPPKDEDWKNAKEIYLMDNELSILPENPRCPNLSALFLPRNYKLRTIPPSFFDCMPALQILNLSRTSIKSLPDSIIKLVSLKRLFLNNCHRLMMLSPKVGDLKQLEVIDLEGAKIMELPMEIKELTNLKCLEVSFYGYISNGRKAMQSNAVIPCGVISALSLLEELNIDVNPDDERWDACAEDIVTEVCTLKRLETLKFYFPRVELLRHFQWNSLTLSYFRFTVGRHVKRIMSRVPCDVEFELERWEKCLKYINGVGVPGDIKKVLQHAVGFFLDRHVTVKKLSDFGLRNMEQLKCCVMGECNEVQVIVDEADADEEDDTSKIVSDSYGTERIVLGSLEYLYIYYMKNLRSIWEGSVQKNSLFLLKSLTLRTCPQLTTIFTQGLLDNLCNLEELKVEDCPSIKSIVSCAISAEHKTSYFLPNLKKISLHYMPGLVSISSGLHIAPKLEWLSFYNCPDLKNPLIDEISSKDLKKIKGERSWWEALEWSNSCPSYLEEIFVPIDIRDC</sequence>
<feature type="repeat" description="TPR" evidence="20">
    <location>
        <begin position="111"/>
        <end position="144"/>
    </location>
</feature>
<dbReference type="Gene3D" id="3.80.10.10">
    <property type="entry name" value="Ribonuclease Inhibitor"/>
    <property type="match status" value="2"/>
</dbReference>
<keyword evidence="17" id="KW-0234">DNA repair</keyword>
<dbReference type="PROSITE" id="PS50157">
    <property type="entry name" value="ZINC_FINGER_C2H2_2"/>
    <property type="match status" value="1"/>
</dbReference>
<keyword evidence="10 19" id="KW-0863">Zinc-finger</keyword>
<evidence type="ECO:0000256" key="15">
    <source>
        <dbReference type="ARBA" id="ARBA00023125"/>
    </source>
</evidence>
<dbReference type="InterPro" id="IPR011990">
    <property type="entry name" value="TPR-like_helical_dom_sf"/>
</dbReference>
<dbReference type="Pfam" id="PF13855">
    <property type="entry name" value="LRR_8"/>
    <property type="match status" value="1"/>
</dbReference>
<dbReference type="InterPro" id="IPR041243">
    <property type="entry name" value="STI1/HOP_DP"/>
</dbReference>
<dbReference type="PROSITE" id="PS50811">
    <property type="entry name" value="WRKY"/>
    <property type="match status" value="1"/>
</dbReference>
<keyword evidence="13" id="KW-0156">Chromatin regulator</keyword>
<keyword evidence="6" id="KW-0963">Cytoplasm</keyword>
<dbReference type="GO" id="GO:0006325">
    <property type="term" value="P:chromatin organization"/>
    <property type="evidence" value="ECO:0007669"/>
    <property type="project" value="UniProtKB-KW"/>
</dbReference>
<dbReference type="SUPFAM" id="SSF118290">
    <property type="entry name" value="WRKY DNA-binding domain"/>
    <property type="match status" value="1"/>
</dbReference>
<feature type="region of interest" description="Disordered" evidence="21">
    <location>
        <begin position="241"/>
        <end position="299"/>
    </location>
</feature>
<feature type="repeat" description="TPR" evidence="20">
    <location>
        <begin position="417"/>
        <end position="450"/>
    </location>
</feature>
<dbReference type="InterPro" id="IPR057135">
    <property type="entry name" value="At4g27190-like_LRR"/>
</dbReference>
<dbReference type="Gene3D" id="1.10.260.100">
    <property type="match status" value="1"/>
</dbReference>
<dbReference type="SUPFAM" id="SSF48452">
    <property type="entry name" value="TPR-like"/>
    <property type="match status" value="2"/>
</dbReference>
<dbReference type="GO" id="GO:0005694">
    <property type="term" value="C:chromosome"/>
    <property type="evidence" value="ECO:0007669"/>
    <property type="project" value="UniProtKB-SubCell"/>
</dbReference>
<feature type="compositionally biased region" description="Polar residues" evidence="21">
    <location>
        <begin position="784"/>
        <end position="798"/>
    </location>
</feature>
<evidence type="ECO:0000259" key="23">
    <source>
        <dbReference type="PROSITE" id="PS50811"/>
    </source>
</evidence>
<dbReference type="EMBL" id="JAZDWU010000001">
    <property type="protein sequence ID" value="KAL0013059.1"/>
    <property type="molecule type" value="Genomic_DNA"/>
</dbReference>
<dbReference type="FunFam" id="1.25.40.10:FF:000020">
    <property type="entry name" value="Stress-induced phosphoprotein 1"/>
    <property type="match status" value="1"/>
</dbReference>
<feature type="compositionally biased region" description="Low complexity" evidence="21">
    <location>
        <begin position="799"/>
        <end position="816"/>
    </location>
</feature>
<accession>A0AAW2DUE9</accession>
<dbReference type="InterPro" id="IPR019734">
    <property type="entry name" value="TPR_rpt"/>
</dbReference>
<comment type="caution">
    <text evidence="24">The sequence shown here is derived from an EMBL/GenBank/DDBJ whole genome shotgun (WGS) entry which is preliminary data.</text>
</comment>
<dbReference type="Pfam" id="PF03106">
    <property type="entry name" value="WRKY"/>
    <property type="match status" value="1"/>
</dbReference>
<evidence type="ECO:0000256" key="3">
    <source>
        <dbReference type="ARBA" id="ARBA00004496"/>
    </source>
</evidence>
<evidence type="ECO:0000256" key="20">
    <source>
        <dbReference type="PROSITE-ProRule" id="PRU00339"/>
    </source>
</evidence>
<feature type="repeat" description="TPR" evidence="20">
    <location>
        <begin position="77"/>
        <end position="110"/>
    </location>
</feature>
<organism evidence="24 25">
    <name type="scientific">Lithocarpus litseifolius</name>
    <dbReference type="NCBI Taxonomy" id="425828"/>
    <lineage>
        <taxon>Eukaryota</taxon>
        <taxon>Viridiplantae</taxon>
        <taxon>Streptophyta</taxon>
        <taxon>Embryophyta</taxon>
        <taxon>Tracheophyta</taxon>
        <taxon>Spermatophyta</taxon>
        <taxon>Magnoliopsida</taxon>
        <taxon>eudicotyledons</taxon>
        <taxon>Gunneridae</taxon>
        <taxon>Pentapetalae</taxon>
        <taxon>rosids</taxon>
        <taxon>fabids</taxon>
        <taxon>Fagales</taxon>
        <taxon>Fagaceae</taxon>
        <taxon>Lithocarpus</taxon>
    </lineage>
</organism>
<dbReference type="Pfam" id="PF22992">
    <property type="entry name" value="C2CH-4th_BIRD-IDD"/>
    <property type="match status" value="1"/>
</dbReference>